<feature type="coiled-coil region" evidence="1">
    <location>
        <begin position="130"/>
        <end position="168"/>
    </location>
</feature>
<feature type="domain" description="DUF2229" evidence="2">
    <location>
        <begin position="3"/>
        <end position="218"/>
    </location>
</feature>
<dbReference type="PANTHER" id="PTHR32329:SF2">
    <property type="entry name" value="BIFUNCTIONAL PROTEIN [INCLUDES 2-HYDROXYACYL-COA DEHYDRATASE (N-TER) AND ITS ACTIVATOR DOMAIN (C_TERM)"/>
    <property type="match status" value="1"/>
</dbReference>
<dbReference type="Proteomes" id="UP000230778">
    <property type="component" value="Unassembled WGS sequence"/>
</dbReference>
<name>A0A2H0FLB6_9BACT</name>
<keyword evidence="1" id="KW-0175">Coiled coil</keyword>
<dbReference type="EMBL" id="PCUC01000015">
    <property type="protein sequence ID" value="PIQ07443.1"/>
    <property type="molecule type" value="Genomic_DNA"/>
</dbReference>
<evidence type="ECO:0000313" key="4">
    <source>
        <dbReference type="Proteomes" id="UP000230778"/>
    </source>
</evidence>
<dbReference type="InterPro" id="IPR018709">
    <property type="entry name" value="CoA_activase_DUF2229"/>
</dbReference>
<protein>
    <recommendedName>
        <fullName evidence="2">DUF2229 domain-containing protein</fullName>
    </recommendedName>
</protein>
<sequence>MVTIGIPRALIYWKQPYFWETFFEELGFKVLLSPSTNKEIVEMGVKVADPETCFSNKVYWGHLLWLDGKCDLIFVPRLKAVAEHSFISHPRFARVTEEKLEYCPKFFGLPDLSKILVKTPILTETFDERKENFKKTLQRLGKKLKKNKEETKRAFETASLKEKELKQKEEKDFLEKIKSQKPKIVLISHPYNLYDEYVNLRMKEKLEKLGAEPIFVDEVPNPKSDRSPFLMGWVAQPFLKGCGEILNKSQFPNLNWPKFHWEFGNEIMEKIQRILSYNIAGVIEISSFGCGCDAVIKEFVEKTFKENKIPFLYLMIDEQAGEAGIQTRLEAFMDTI</sequence>
<accession>A0A2H0FLB6</accession>
<evidence type="ECO:0000313" key="3">
    <source>
        <dbReference type="EMBL" id="PIQ07443.1"/>
    </source>
</evidence>
<dbReference type="Gene3D" id="3.40.50.11900">
    <property type="match status" value="1"/>
</dbReference>
<comment type="caution">
    <text evidence="3">The sequence shown here is derived from an EMBL/GenBank/DDBJ whole genome shotgun (WGS) entry which is preliminary data.</text>
</comment>
<organism evidence="3 4">
    <name type="scientific">Candidatus Nealsonbacteria bacterium CG18_big_fil_WC_8_21_14_2_50_37_10</name>
    <dbReference type="NCBI Taxonomy" id="1974717"/>
    <lineage>
        <taxon>Bacteria</taxon>
        <taxon>Candidatus Nealsoniibacteriota</taxon>
    </lineage>
</organism>
<dbReference type="Pfam" id="PF09989">
    <property type="entry name" value="DUF2229"/>
    <property type="match status" value="1"/>
</dbReference>
<proteinExistence type="predicted"/>
<dbReference type="AlphaFoldDB" id="A0A2H0FLB6"/>
<dbReference type="Pfam" id="PF06050">
    <property type="entry name" value="HGD-D"/>
    <property type="match status" value="1"/>
</dbReference>
<dbReference type="InterPro" id="IPR051805">
    <property type="entry name" value="Dehydratase_Activator_Redct"/>
</dbReference>
<evidence type="ECO:0000256" key="1">
    <source>
        <dbReference type="SAM" id="Coils"/>
    </source>
</evidence>
<dbReference type="PANTHER" id="PTHR32329">
    <property type="entry name" value="BIFUNCTIONAL PROTEIN [INCLUDES 2-HYDROXYACYL-COA DEHYDRATASE (N-TER) AND ITS ACTIVATOR DOMAIN (C_TERM)-RELATED"/>
    <property type="match status" value="1"/>
</dbReference>
<reference evidence="3 4" key="1">
    <citation type="submission" date="2017-09" db="EMBL/GenBank/DDBJ databases">
        <title>Depth-based differentiation of microbial function through sediment-hosted aquifers and enrichment of novel symbionts in the deep terrestrial subsurface.</title>
        <authorList>
            <person name="Probst A.J."/>
            <person name="Ladd B."/>
            <person name="Jarett J.K."/>
            <person name="Geller-Mcgrath D.E."/>
            <person name="Sieber C.M."/>
            <person name="Emerson J.B."/>
            <person name="Anantharaman K."/>
            <person name="Thomas B.C."/>
            <person name="Malmstrom R."/>
            <person name="Stieglmeier M."/>
            <person name="Klingl A."/>
            <person name="Woyke T."/>
            <person name="Ryan C.M."/>
            <person name="Banfield J.F."/>
        </authorList>
    </citation>
    <scope>NUCLEOTIDE SEQUENCE [LARGE SCALE GENOMIC DNA]</scope>
    <source>
        <strain evidence="3">CG18_big_fil_WC_8_21_14_2_50_37_10</strain>
    </source>
</reference>
<dbReference type="InterPro" id="IPR010327">
    <property type="entry name" value="FldB/FldC_alpha/beta"/>
</dbReference>
<evidence type="ECO:0000259" key="2">
    <source>
        <dbReference type="Pfam" id="PF09989"/>
    </source>
</evidence>
<gene>
    <name evidence="3" type="ORF">COW72_00280</name>
</gene>